<evidence type="ECO:0000313" key="2">
    <source>
        <dbReference type="EMBL" id="MDP9844254.1"/>
    </source>
</evidence>
<evidence type="ECO:0000256" key="1">
    <source>
        <dbReference type="SAM" id="MobiDB-lite"/>
    </source>
</evidence>
<sequence>MRSGRTAAQVEAAEKLTLRYRQAQALLATMRRDLASDVPVVLAAGLASPSHLDWTSRTASAHGGAGRVRWPVTDALERAGLVDAFRDARSNPVKDPGTTWSPVRPEHDGGGAEPQDRIDQIQYAGKLKVLEAHSLYTGWPRPVPDTAANGWPSDHAAAVVSFTLPAAR</sequence>
<feature type="compositionally biased region" description="Basic and acidic residues" evidence="1">
    <location>
        <begin position="104"/>
        <end position="115"/>
    </location>
</feature>
<feature type="region of interest" description="Disordered" evidence="1">
    <location>
        <begin position="87"/>
        <end position="115"/>
    </location>
</feature>
<dbReference type="Proteomes" id="UP001225356">
    <property type="component" value="Unassembled WGS sequence"/>
</dbReference>
<proteinExistence type="predicted"/>
<dbReference type="InterPro" id="IPR036691">
    <property type="entry name" value="Endo/exonu/phosph_ase_sf"/>
</dbReference>
<dbReference type="PANTHER" id="PTHR41349">
    <property type="match status" value="1"/>
</dbReference>
<dbReference type="PANTHER" id="PTHR41349:SF1">
    <property type="entry name" value="PROTEIN CBG08683"/>
    <property type="match status" value="1"/>
</dbReference>
<organism evidence="2 3">
    <name type="scientific">Streptosporangium lutulentum</name>
    <dbReference type="NCBI Taxonomy" id="1461250"/>
    <lineage>
        <taxon>Bacteria</taxon>
        <taxon>Bacillati</taxon>
        <taxon>Actinomycetota</taxon>
        <taxon>Actinomycetes</taxon>
        <taxon>Streptosporangiales</taxon>
        <taxon>Streptosporangiaceae</taxon>
        <taxon>Streptosporangium</taxon>
    </lineage>
</organism>
<comment type="caution">
    <text evidence="2">The sequence shown here is derived from an EMBL/GenBank/DDBJ whole genome shotgun (WGS) entry which is preliminary data.</text>
</comment>
<accession>A0ABT9QE79</accession>
<evidence type="ECO:0000313" key="3">
    <source>
        <dbReference type="Proteomes" id="UP001225356"/>
    </source>
</evidence>
<keyword evidence="3" id="KW-1185">Reference proteome</keyword>
<name>A0ABT9QE79_9ACTN</name>
<dbReference type="Gene3D" id="3.60.10.10">
    <property type="entry name" value="Endonuclease/exonuclease/phosphatase"/>
    <property type="match status" value="1"/>
</dbReference>
<reference evidence="2 3" key="1">
    <citation type="submission" date="2023-07" db="EMBL/GenBank/DDBJ databases">
        <title>Sequencing the genomes of 1000 actinobacteria strains.</title>
        <authorList>
            <person name="Klenk H.-P."/>
        </authorList>
    </citation>
    <scope>NUCLEOTIDE SEQUENCE [LARGE SCALE GENOMIC DNA]</scope>
    <source>
        <strain evidence="2 3">DSM 46740</strain>
    </source>
</reference>
<dbReference type="SUPFAM" id="SSF56219">
    <property type="entry name" value="DNase I-like"/>
    <property type="match status" value="1"/>
</dbReference>
<dbReference type="EMBL" id="JAUSQU010000001">
    <property type="protein sequence ID" value="MDP9844254.1"/>
    <property type="molecule type" value="Genomic_DNA"/>
</dbReference>
<dbReference type="RefSeq" id="WP_307558986.1">
    <property type="nucleotide sequence ID" value="NZ_JAUSQU010000001.1"/>
</dbReference>
<gene>
    <name evidence="2" type="ORF">J2853_003465</name>
</gene>
<protein>
    <submittedName>
        <fullName evidence="2">Type II secretory pathway component PulJ</fullName>
    </submittedName>
</protein>